<evidence type="ECO:0000313" key="1">
    <source>
        <dbReference type="EMBL" id="SVE60994.1"/>
    </source>
</evidence>
<gene>
    <name evidence="1" type="ORF">METZ01_LOCUS513848</name>
</gene>
<organism evidence="1">
    <name type="scientific">marine metagenome</name>
    <dbReference type="NCBI Taxonomy" id="408172"/>
    <lineage>
        <taxon>unclassified sequences</taxon>
        <taxon>metagenomes</taxon>
        <taxon>ecological metagenomes</taxon>
    </lineage>
</organism>
<dbReference type="AlphaFoldDB" id="A0A383EWN9"/>
<reference evidence="1" key="1">
    <citation type="submission" date="2018-05" db="EMBL/GenBank/DDBJ databases">
        <authorList>
            <person name="Lanie J.A."/>
            <person name="Ng W.-L."/>
            <person name="Kazmierczak K.M."/>
            <person name="Andrzejewski T.M."/>
            <person name="Davidsen T.M."/>
            <person name="Wayne K.J."/>
            <person name="Tettelin H."/>
            <person name="Glass J.I."/>
            <person name="Rusch D."/>
            <person name="Podicherti R."/>
            <person name="Tsui H.-C.T."/>
            <person name="Winkler M.E."/>
        </authorList>
    </citation>
    <scope>NUCLEOTIDE SEQUENCE</scope>
</reference>
<dbReference type="Pfam" id="PF20025">
    <property type="entry name" value="DUF6433"/>
    <property type="match status" value="1"/>
</dbReference>
<protein>
    <submittedName>
        <fullName evidence="1">Uncharacterized protein</fullName>
    </submittedName>
</protein>
<accession>A0A383EWN9</accession>
<dbReference type="InterPro" id="IPR045491">
    <property type="entry name" value="DUF6433"/>
</dbReference>
<name>A0A383EWN9_9ZZZZ</name>
<proteinExistence type="predicted"/>
<sequence length="164" mass="18648">MPEQTYTPLFSEILEKLGKIKSKKDKVYYLKENNTDALRHVIKSSFDPKIIWALPHGEVPFIPNDAPAGTEHNVLAYEARKLYHFIQGGNPTLHQNKREHMFVQMLEGLHPDEAEILVAAKDKVLHQKYKGLSANVVKEAFDWDDNFMLIEHATYPATPGPANG</sequence>
<dbReference type="EMBL" id="UINC01229328">
    <property type="protein sequence ID" value="SVE60994.1"/>
    <property type="molecule type" value="Genomic_DNA"/>
</dbReference>